<dbReference type="Proteomes" id="UP001362999">
    <property type="component" value="Unassembled WGS sequence"/>
</dbReference>
<reference evidence="1 2" key="1">
    <citation type="journal article" date="2024" name="J Genomics">
        <title>Draft genome sequencing and assembly of Favolaschia claudopus CIRM-BRFM 2984 isolated from oak limbs.</title>
        <authorList>
            <person name="Navarro D."/>
            <person name="Drula E."/>
            <person name="Chaduli D."/>
            <person name="Cazenave R."/>
            <person name="Ahrendt S."/>
            <person name="Wang J."/>
            <person name="Lipzen A."/>
            <person name="Daum C."/>
            <person name="Barry K."/>
            <person name="Grigoriev I.V."/>
            <person name="Favel A."/>
            <person name="Rosso M.N."/>
            <person name="Martin F."/>
        </authorList>
    </citation>
    <scope>NUCLEOTIDE SEQUENCE [LARGE SCALE GENOMIC DNA]</scope>
    <source>
        <strain evidence="1 2">CIRM-BRFM 2984</strain>
    </source>
</reference>
<feature type="non-terminal residue" evidence="1">
    <location>
        <position position="137"/>
    </location>
</feature>
<dbReference type="AlphaFoldDB" id="A0AAW0CBS6"/>
<evidence type="ECO:0000313" key="1">
    <source>
        <dbReference type="EMBL" id="KAK7036876.1"/>
    </source>
</evidence>
<protein>
    <submittedName>
        <fullName evidence="1">Uncharacterized protein</fullName>
    </submittedName>
</protein>
<comment type="caution">
    <text evidence="1">The sequence shown here is derived from an EMBL/GenBank/DDBJ whole genome shotgun (WGS) entry which is preliminary data.</text>
</comment>
<accession>A0AAW0CBS6</accession>
<sequence>RVLLATIRNLGKAPCPRCYILKEDIHLLGTIRDEKKRETLARTDEHIRNGTIRRVRDWIFRLGRSVASKTFDFYLLARSWTPTSNAFSDRLSGFGPIQNACPDFMHAFELGVFKAFFIHLLRILYAHGDAAISKLNE</sequence>
<organism evidence="1 2">
    <name type="scientific">Favolaschia claudopus</name>
    <dbReference type="NCBI Taxonomy" id="2862362"/>
    <lineage>
        <taxon>Eukaryota</taxon>
        <taxon>Fungi</taxon>
        <taxon>Dikarya</taxon>
        <taxon>Basidiomycota</taxon>
        <taxon>Agaricomycotina</taxon>
        <taxon>Agaricomycetes</taxon>
        <taxon>Agaricomycetidae</taxon>
        <taxon>Agaricales</taxon>
        <taxon>Marasmiineae</taxon>
        <taxon>Mycenaceae</taxon>
        <taxon>Favolaschia</taxon>
    </lineage>
</organism>
<dbReference type="EMBL" id="JAWWNJ010000018">
    <property type="protein sequence ID" value="KAK7036876.1"/>
    <property type="molecule type" value="Genomic_DNA"/>
</dbReference>
<gene>
    <name evidence="1" type="ORF">R3P38DRAFT_2415876</name>
</gene>
<proteinExistence type="predicted"/>
<feature type="non-terminal residue" evidence="1">
    <location>
        <position position="1"/>
    </location>
</feature>
<name>A0AAW0CBS6_9AGAR</name>
<evidence type="ECO:0000313" key="2">
    <source>
        <dbReference type="Proteomes" id="UP001362999"/>
    </source>
</evidence>
<keyword evidence="2" id="KW-1185">Reference proteome</keyword>